<dbReference type="eggNOG" id="ENOG502ZSSJ">
    <property type="taxonomic scope" value="Bacteria"/>
</dbReference>
<proteinExistence type="predicted"/>
<dbReference type="STRING" id="208439.AJAP_27695"/>
<feature type="region of interest" description="Disordered" evidence="1">
    <location>
        <begin position="93"/>
        <end position="131"/>
    </location>
</feature>
<feature type="compositionally biased region" description="Basic and acidic residues" evidence="1">
    <location>
        <begin position="105"/>
        <end position="122"/>
    </location>
</feature>
<dbReference type="Proteomes" id="UP000028492">
    <property type="component" value="Chromosome"/>
</dbReference>
<dbReference type="KEGG" id="aja:AJAP_27695"/>
<reference evidence="2 3" key="1">
    <citation type="journal article" date="2014" name="J. Biotechnol.">
        <title>Complete genome sequence of the actinobacterium Amycolatopsis japonica MG417-CF17(T) (=DSM 44213T) producing (S,S)-N,N'-ethylenediaminedisuccinic acid.</title>
        <authorList>
            <person name="Stegmann E."/>
            <person name="Albersmeier A."/>
            <person name="Spohn M."/>
            <person name="Gert H."/>
            <person name="Weber T."/>
            <person name="Wohlleben W."/>
            <person name="Kalinowski J."/>
            <person name="Ruckert C."/>
        </authorList>
    </citation>
    <scope>NUCLEOTIDE SEQUENCE [LARGE SCALE GENOMIC DNA]</scope>
    <source>
        <strain evidence="3">MG417-CF17 (DSM 44213)</strain>
    </source>
</reference>
<evidence type="ECO:0000313" key="2">
    <source>
        <dbReference type="EMBL" id="AIG78384.1"/>
    </source>
</evidence>
<dbReference type="HOGENOM" id="CLU_766472_0_0_11"/>
<organism evidence="2 3">
    <name type="scientific">Amycolatopsis japonica</name>
    <dbReference type="NCBI Taxonomy" id="208439"/>
    <lineage>
        <taxon>Bacteria</taxon>
        <taxon>Bacillati</taxon>
        <taxon>Actinomycetota</taxon>
        <taxon>Actinomycetes</taxon>
        <taxon>Pseudonocardiales</taxon>
        <taxon>Pseudonocardiaceae</taxon>
        <taxon>Amycolatopsis</taxon>
        <taxon>Amycolatopsis japonica group</taxon>
    </lineage>
</organism>
<protein>
    <submittedName>
        <fullName evidence="2">Uncharacterized protein</fullName>
    </submittedName>
</protein>
<evidence type="ECO:0000256" key="1">
    <source>
        <dbReference type="SAM" id="MobiDB-lite"/>
    </source>
</evidence>
<sequence length="361" mass="39419">MVSTGKHPQSCSNATGHVCKCGNCGGSQHGWEGWVTLAREPDQTRVAKRDSILKKLAKWCSPERKKTQNQPAREASMDLMRLDAAEWLARNAAGAAHTPPPPQRKGPERTAGDSPEGRRPDAETSDNAERIGAMNVSDFEAHAGSAAVMDIRTPPDVVDQVNVIAKAMTEDIWQEIVESLPGSPDEVRAIRLQLADHGWCDLLVGFVLVLEKFGKAVDTVPEKAKKLIVEAIRRSSKQEKRTQLTEVVVGMIVDKAWGAFKAVAIAQSPVLGVLANDELLRNLRMLAVFICPAPEKHEEVRNHAVDPLVKDACGYVSAEAKEWLGKQFDQWIERVEGQGERGGASEPGHTAEPQVARTSLK</sequence>
<keyword evidence="3" id="KW-1185">Reference proteome</keyword>
<evidence type="ECO:0000313" key="3">
    <source>
        <dbReference type="Proteomes" id="UP000028492"/>
    </source>
</evidence>
<feature type="region of interest" description="Disordered" evidence="1">
    <location>
        <begin position="336"/>
        <end position="361"/>
    </location>
</feature>
<dbReference type="AlphaFoldDB" id="A0A075V1B5"/>
<dbReference type="EMBL" id="CP008953">
    <property type="protein sequence ID" value="AIG78384.1"/>
    <property type="molecule type" value="Genomic_DNA"/>
</dbReference>
<gene>
    <name evidence="2" type="ORF">AJAP_27695</name>
</gene>
<name>A0A075V1B5_9PSEU</name>
<accession>A0A075V1B5</accession>